<evidence type="ECO:0000259" key="4">
    <source>
        <dbReference type="PROSITE" id="PS50102"/>
    </source>
</evidence>
<dbReference type="Proteomes" id="UP001607303">
    <property type="component" value="Unassembled WGS sequence"/>
</dbReference>
<organism evidence="5 6">
    <name type="scientific">Vespula maculifrons</name>
    <name type="common">Eastern yellow jacket</name>
    <name type="synonym">Wasp</name>
    <dbReference type="NCBI Taxonomy" id="7453"/>
    <lineage>
        <taxon>Eukaryota</taxon>
        <taxon>Metazoa</taxon>
        <taxon>Ecdysozoa</taxon>
        <taxon>Arthropoda</taxon>
        <taxon>Hexapoda</taxon>
        <taxon>Insecta</taxon>
        <taxon>Pterygota</taxon>
        <taxon>Neoptera</taxon>
        <taxon>Endopterygota</taxon>
        <taxon>Hymenoptera</taxon>
        <taxon>Apocrita</taxon>
        <taxon>Aculeata</taxon>
        <taxon>Vespoidea</taxon>
        <taxon>Vespidae</taxon>
        <taxon>Vespinae</taxon>
        <taxon>Vespula</taxon>
    </lineage>
</organism>
<evidence type="ECO:0000256" key="1">
    <source>
        <dbReference type="ARBA" id="ARBA00022884"/>
    </source>
</evidence>
<dbReference type="Gene3D" id="3.30.70.330">
    <property type="match status" value="1"/>
</dbReference>
<evidence type="ECO:0000256" key="3">
    <source>
        <dbReference type="SAM" id="Phobius"/>
    </source>
</evidence>
<dbReference type="Pfam" id="PF00076">
    <property type="entry name" value="RRM_1"/>
    <property type="match status" value="1"/>
</dbReference>
<gene>
    <name evidence="5" type="ORF">V1477_011970</name>
</gene>
<keyword evidence="3" id="KW-0812">Transmembrane</keyword>
<keyword evidence="6" id="KW-1185">Reference proteome</keyword>
<reference evidence="5 6" key="1">
    <citation type="journal article" date="2024" name="Ann. Entomol. Soc. Am.">
        <title>Genomic analyses of the southern and eastern yellowjacket wasps (Hymenoptera: Vespidae) reveal evolutionary signatures of social life.</title>
        <authorList>
            <person name="Catto M.A."/>
            <person name="Caine P.B."/>
            <person name="Orr S.E."/>
            <person name="Hunt B.G."/>
            <person name="Goodisman M.A.D."/>
        </authorList>
    </citation>
    <scope>NUCLEOTIDE SEQUENCE [LARGE SCALE GENOMIC DNA]</scope>
    <source>
        <strain evidence="5">232</strain>
        <tissue evidence="5">Head and thorax</tissue>
    </source>
</reference>
<evidence type="ECO:0000313" key="6">
    <source>
        <dbReference type="Proteomes" id="UP001607303"/>
    </source>
</evidence>
<dbReference type="InterPro" id="IPR012677">
    <property type="entry name" value="Nucleotide-bd_a/b_plait_sf"/>
</dbReference>
<dbReference type="EMBL" id="JAYRBN010000063">
    <property type="protein sequence ID" value="KAL2738611.1"/>
    <property type="molecule type" value="Genomic_DNA"/>
</dbReference>
<dbReference type="GO" id="GO:0003723">
    <property type="term" value="F:RNA binding"/>
    <property type="evidence" value="ECO:0007669"/>
    <property type="project" value="UniProtKB-UniRule"/>
</dbReference>
<keyword evidence="1 2" id="KW-0694">RNA-binding</keyword>
<dbReference type="SUPFAM" id="SSF54928">
    <property type="entry name" value="RNA-binding domain, RBD"/>
    <property type="match status" value="1"/>
</dbReference>
<protein>
    <submittedName>
        <fullName evidence="5">CUGBP Elav-like family member 5</fullName>
    </submittedName>
</protein>
<proteinExistence type="predicted"/>
<sequence>MLIPVSSSPSSSNGDGALKLFVGQIPRHLEENALRPMFEEFGKIYEFTVLKDKYTGMHKGSSEHDGVDTIAKCFVSGGCGFGWFPLRKLVPERRTLTGRQPTSRFPSQLSRLLANTRFSVASSNYDGSPLLLLQWMAAYAIPIPSLFLFFREKTKRSGQQDFRGDGYFEK</sequence>
<keyword evidence="3" id="KW-1133">Transmembrane helix</keyword>
<name>A0ABD2C0Q3_VESMC</name>
<dbReference type="InterPro" id="IPR000504">
    <property type="entry name" value="RRM_dom"/>
</dbReference>
<dbReference type="AlphaFoldDB" id="A0ABD2C0Q3"/>
<evidence type="ECO:0000313" key="5">
    <source>
        <dbReference type="EMBL" id="KAL2738611.1"/>
    </source>
</evidence>
<feature type="domain" description="RRM" evidence="4">
    <location>
        <begin position="18"/>
        <end position="60"/>
    </location>
</feature>
<keyword evidence="3" id="KW-0472">Membrane</keyword>
<dbReference type="InterPro" id="IPR035979">
    <property type="entry name" value="RBD_domain_sf"/>
</dbReference>
<feature type="transmembrane region" description="Helical" evidence="3">
    <location>
        <begin position="132"/>
        <end position="150"/>
    </location>
</feature>
<evidence type="ECO:0000256" key="2">
    <source>
        <dbReference type="PROSITE-ProRule" id="PRU00176"/>
    </source>
</evidence>
<dbReference type="PROSITE" id="PS50102">
    <property type="entry name" value="RRM"/>
    <property type="match status" value="1"/>
</dbReference>
<accession>A0ABD2C0Q3</accession>
<comment type="caution">
    <text evidence="5">The sequence shown here is derived from an EMBL/GenBank/DDBJ whole genome shotgun (WGS) entry which is preliminary data.</text>
</comment>